<comment type="caution">
    <text evidence="1">The sequence shown here is derived from an EMBL/GenBank/DDBJ whole genome shotgun (WGS) entry which is preliminary data.</text>
</comment>
<accession>A0A0D2HVB3</accession>
<gene>
    <name evidence="1" type="ORF">X474_08950</name>
</gene>
<reference evidence="1 2" key="1">
    <citation type="submission" date="2013-11" db="EMBL/GenBank/DDBJ databases">
        <title>Metagenomic analysis of a methanogenic consortium involved in long chain n-alkane degradation.</title>
        <authorList>
            <person name="Davidova I.A."/>
            <person name="Callaghan A.V."/>
            <person name="Wawrik B."/>
            <person name="Pruitt S."/>
            <person name="Marks C."/>
            <person name="Duncan K.E."/>
            <person name="Suflita J.M."/>
        </authorList>
    </citation>
    <scope>NUCLEOTIDE SEQUENCE [LARGE SCALE GENOMIC DNA]</scope>
    <source>
        <strain evidence="1 2">SPR</strain>
    </source>
</reference>
<dbReference type="EMBL" id="AZAC01000011">
    <property type="protein sequence ID" value="KIX14358.1"/>
    <property type="molecule type" value="Genomic_DNA"/>
</dbReference>
<organism evidence="1 2">
    <name type="scientific">Dethiosulfatarculus sandiegensis</name>
    <dbReference type="NCBI Taxonomy" id="1429043"/>
    <lineage>
        <taxon>Bacteria</taxon>
        <taxon>Pseudomonadati</taxon>
        <taxon>Thermodesulfobacteriota</taxon>
        <taxon>Desulfarculia</taxon>
        <taxon>Desulfarculales</taxon>
        <taxon>Desulfarculaceae</taxon>
        <taxon>Dethiosulfatarculus</taxon>
    </lineage>
</organism>
<dbReference type="InParanoid" id="A0A0D2HVB3"/>
<dbReference type="AlphaFoldDB" id="A0A0D2HVB3"/>
<evidence type="ECO:0000313" key="2">
    <source>
        <dbReference type="Proteomes" id="UP000032233"/>
    </source>
</evidence>
<dbReference type="STRING" id="1429043.X474_08950"/>
<proteinExistence type="predicted"/>
<protein>
    <submittedName>
        <fullName evidence="1">Uncharacterized protein</fullName>
    </submittedName>
</protein>
<name>A0A0D2HVB3_9BACT</name>
<evidence type="ECO:0000313" key="1">
    <source>
        <dbReference type="EMBL" id="KIX14358.1"/>
    </source>
</evidence>
<dbReference type="Proteomes" id="UP000032233">
    <property type="component" value="Unassembled WGS sequence"/>
</dbReference>
<sequence>MGRPGGELPVWFSGAKALGLSLLGEFFDLPFSLFTCKFNFLSLLIKLLGTEFASDPNPIV</sequence>
<keyword evidence="2" id="KW-1185">Reference proteome</keyword>